<accession>U1MWY9</accession>
<dbReference type="eggNOG" id="arCOG11208">
    <property type="taxonomic scope" value="Archaea"/>
</dbReference>
<reference evidence="2 3" key="1">
    <citation type="journal article" date="2013" name="PLoS ONE">
        <title>Assembly-driven community genomics of a hypersaline microbial ecosystem.</title>
        <authorList>
            <person name="Podell S."/>
            <person name="Ugalde J.A."/>
            <person name="Narasingarao P."/>
            <person name="Banfield J.F."/>
            <person name="Heidelberg K.B."/>
            <person name="Allen E.E."/>
        </authorList>
    </citation>
    <scope>NUCLEOTIDE SEQUENCE [LARGE SCALE GENOMIC DNA]</scope>
    <source>
        <strain evidence="3">J07HQW2</strain>
    </source>
</reference>
<organism evidence="2 3">
    <name type="scientific">Haloquadratum walsbyi J07HQW2</name>
    <dbReference type="NCBI Taxonomy" id="1238425"/>
    <lineage>
        <taxon>Archaea</taxon>
        <taxon>Methanobacteriati</taxon>
        <taxon>Methanobacteriota</taxon>
        <taxon>Stenosarchaea group</taxon>
        <taxon>Halobacteria</taxon>
        <taxon>Halobacteriales</taxon>
        <taxon>Haloferacaceae</taxon>
        <taxon>Haloquadratum</taxon>
    </lineage>
</organism>
<sequence>MGLLGNRRMLIGAIFMIIGTILLLPAVLPNIGELFTYALLPGAALLVYGTWLVGTSESGPAV</sequence>
<keyword evidence="1" id="KW-0472">Membrane</keyword>
<name>U1MWY9_9EURY</name>
<evidence type="ECO:0000256" key="1">
    <source>
        <dbReference type="SAM" id="Phobius"/>
    </source>
</evidence>
<dbReference type="Proteomes" id="UP000030710">
    <property type="component" value="Unassembled WGS sequence"/>
</dbReference>
<keyword evidence="1" id="KW-1133">Transmembrane helix</keyword>
<proteinExistence type="predicted"/>
<evidence type="ECO:0000313" key="3">
    <source>
        <dbReference type="Proteomes" id="UP000030710"/>
    </source>
</evidence>
<dbReference type="RefSeq" id="WP_021054445.1">
    <property type="nucleotide sequence ID" value="NZ_KE356561.1"/>
</dbReference>
<dbReference type="Pfam" id="PF26546">
    <property type="entry name" value="DUF8178"/>
    <property type="match status" value="1"/>
</dbReference>
<feature type="transmembrane region" description="Helical" evidence="1">
    <location>
        <begin position="9"/>
        <end position="28"/>
    </location>
</feature>
<dbReference type="HOGENOM" id="CLU_194233_0_0_2"/>
<dbReference type="InterPro" id="IPR058491">
    <property type="entry name" value="DUF8178"/>
</dbReference>
<gene>
    <name evidence="2" type="ORF">J07HQW2_01396</name>
</gene>
<feature type="transmembrane region" description="Helical" evidence="1">
    <location>
        <begin position="34"/>
        <end position="54"/>
    </location>
</feature>
<dbReference type="EMBL" id="KE356561">
    <property type="protein sequence ID" value="ERG94954.1"/>
    <property type="molecule type" value="Genomic_DNA"/>
</dbReference>
<evidence type="ECO:0000313" key="2">
    <source>
        <dbReference type="EMBL" id="ERG94954.1"/>
    </source>
</evidence>
<keyword evidence="1" id="KW-0812">Transmembrane</keyword>
<dbReference type="AlphaFoldDB" id="U1MWY9"/>
<protein>
    <submittedName>
        <fullName evidence="2">Uncharacterized protein</fullName>
    </submittedName>
</protein>